<evidence type="ECO:0000313" key="4">
    <source>
        <dbReference type="Proteomes" id="UP000541535"/>
    </source>
</evidence>
<feature type="domain" description="Aminotransferase class V" evidence="2">
    <location>
        <begin position="64"/>
        <end position="352"/>
    </location>
</feature>
<dbReference type="PANTHER" id="PTHR43092">
    <property type="entry name" value="L-CYSTEINE DESULFHYDRASE"/>
    <property type="match status" value="1"/>
</dbReference>
<dbReference type="RefSeq" id="WP_371871758.1">
    <property type="nucleotide sequence ID" value="NZ_JACHXD010000016.1"/>
</dbReference>
<dbReference type="GO" id="GO:0016829">
    <property type="term" value="F:lyase activity"/>
    <property type="evidence" value="ECO:0007669"/>
    <property type="project" value="UniProtKB-KW"/>
</dbReference>
<evidence type="ECO:0000313" key="3">
    <source>
        <dbReference type="EMBL" id="MBB3121418.1"/>
    </source>
</evidence>
<dbReference type="InterPro" id="IPR015422">
    <property type="entry name" value="PyrdxlP-dep_Trfase_small"/>
</dbReference>
<dbReference type="InterPro" id="IPR000192">
    <property type="entry name" value="Aminotrans_V_dom"/>
</dbReference>
<organism evidence="3 4">
    <name type="scientific">Pseudoduganella violacea</name>
    <dbReference type="NCBI Taxonomy" id="1715466"/>
    <lineage>
        <taxon>Bacteria</taxon>
        <taxon>Pseudomonadati</taxon>
        <taxon>Pseudomonadota</taxon>
        <taxon>Betaproteobacteria</taxon>
        <taxon>Burkholderiales</taxon>
        <taxon>Oxalobacteraceae</taxon>
        <taxon>Telluria group</taxon>
        <taxon>Pseudoduganella</taxon>
    </lineage>
</organism>
<proteinExistence type="predicted"/>
<accession>A0A7W5FWM0</accession>
<reference evidence="3 4" key="1">
    <citation type="submission" date="2020-08" db="EMBL/GenBank/DDBJ databases">
        <title>Genomic Encyclopedia of Type Strains, Phase III (KMG-III): the genomes of soil and plant-associated and newly described type strains.</title>
        <authorList>
            <person name="Whitman W."/>
        </authorList>
    </citation>
    <scope>NUCLEOTIDE SEQUENCE [LARGE SCALE GENOMIC DNA]</scope>
    <source>
        <strain evidence="3 4">CECT 8897</strain>
    </source>
</reference>
<gene>
    <name evidence="3" type="ORF">FHS03_004496</name>
</gene>
<evidence type="ECO:0000259" key="2">
    <source>
        <dbReference type="Pfam" id="PF00266"/>
    </source>
</evidence>
<keyword evidence="1" id="KW-0663">Pyridoxal phosphate</keyword>
<dbReference type="Gene3D" id="3.40.640.10">
    <property type="entry name" value="Type I PLP-dependent aspartate aminotransferase-like (Major domain)"/>
    <property type="match status" value="1"/>
</dbReference>
<keyword evidence="4" id="KW-1185">Reference proteome</keyword>
<dbReference type="Proteomes" id="UP000541535">
    <property type="component" value="Unassembled WGS sequence"/>
</dbReference>
<keyword evidence="3" id="KW-0456">Lyase</keyword>
<dbReference type="SUPFAM" id="SSF53383">
    <property type="entry name" value="PLP-dependent transferases"/>
    <property type="match status" value="1"/>
</dbReference>
<evidence type="ECO:0000256" key="1">
    <source>
        <dbReference type="ARBA" id="ARBA00022898"/>
    </source>
</evidence>
<sequence>MINEESYWDGIAAQYDVAPGYVNLEHGYFGAMARPVMEEYKRNIELLNTSNTRFLREDYDPTSSETVRARVAAAVGCAPEEIALTRSATEAMRHLIFSYRLLQAGDTVMLSDVDYDSMTRAMHALRELRGAEVVQITLPEAPTKQAILDAYAQAFDAHPRTRLLLLTHVSHKTGQLMPVAELAEMARARGIDTICDAAQSWGQIDFKVGDLKSNFAGFNLHKWIGAPLGVGFMYIRKERLDDIAIDPSGDRFAPHDIRARTNTGTTNTANVLTVPAALDFHEAIGGARKAARLRQLRDRWVEQVRGLPGLQLLVRDEADACGCITSFRLAGQTSWEENQALAVRLLDEFGVFTVARKGLTGGACVRVTPALSNRLADLDQLASALKVITR</sequence>
<dbReference type="Pfam" id="PF00266">
    <property type="entry name" value="Aminotran_5"/>
    <property type="match status" value="1"/>
</dbReference>
<dbReference type="AlphaFoldDB" id="A0A7W5FWM0"/>
<dbReference type="InterPro" id="IPR015421">
    <property type="entry name" value="PyrdxlP-dep_Trfase_major"/>
</dbReference>
<comment type="caution">
    <text evidence="3">The sequence shown here is derived from an EMBL/GenBank/DDBJ whole genome shotgun (WGS) entry which is preliminary data.</text>
</comment>
<protein>
    <submittedName>
        <fullName evidence="3">Selenocysteine lyase/cysteine desulfurase</fullName>
    </submittedName>
</protein>
<dbReference type="PANTHER" id="PTHR43092:SF6">
    <property type="entry name" value="BLR1280 PROTEIN"/>
    <property type="match status" value="1"/>
</dbReference>
<dbReference type="Gene3D" id="3.90.1150.10">
    <property type="entry name" value="Aspartate Aminotransferase, domain 1"/>
    <property type="match status" value="1"/>
</dbReference>
<name>A0A7W5FWM0_9BURK</name>
<dbReference type="InterPro" id="IPR015424">
    <property type="entry name" value="PyrdxlP-dep_Trfase"/>
</dbReference>
<dbReference type="EMBL" id="JACHXD010000016">
    <property type="protein sequence ID" value="MBB3121418.1"/>
    <property type="molecule type" value="Genomic_DNA"/>
</dbReference>